<proteinExistence type="predicted"/>
<accession>A0A8J5C7B2</accession>
<organism evidence="3 4">
    <name type="scientific">Zingiber officinale</name>
    <name type="common">Ginger</name>
    <name type="synonym">Amomum zingiber</name>
    <dbReference type="NCBI Taxonomy" id="94328"/>
    <lineage>
        <taxon>Eukaryota</taxon>
        <taxon>Viridiplantae</taxon>
        <taxon>Streptophyta</taxon>
        <taxon>Embryophyta</taxon>
        <taxon>Tracheophyta</taxon>
        <taxon>Spermatophyta</taxon>
        <taxon>Magnoliopsida</taxon>
        <taxon>Liliopsida</taxon>
        <taxon>Zingiberales</taxon>
        <taxon>Zingiberaceae</taxon>
        <taxon>Zingiber</taxon>
    </lineage>
</organism>
<feature type="compositionally biased region" description="Polar residues" evidence="1">
    <location>
        <begin position="112"/>
        <end position="137"/>
    </location>
</feature>
<gene>
    <name evidence="3" type="ORF">ZIOFF_070589</name>
</gene>
<dbReference type="InterPro" id="IPR044277">
    <property type="entry name" value="GIP1"/>
</dbReference>
<dbReference type="SUPFAM" id="SSF46934">
    <property type="entry name" value="UBA-like"/>
    <property type="match status" value="1"/>
</dbReference>
<feature type="region of interest" description="Disordered" evidence="1">
    <location>
        <begin position="299"/>
        <end position="382"/>
    </location>
</feature>
<reference evidence="3 4" key="1">
    <citation type="submission" date="2020-08" db="EMBL/GenBank/DDBJ databases">
        <title>Plant Genome Project.</title>
        <authorList>
            <person name="Zhang R.-G."/>
        </authorList>
    </citation>
    <scope>NUCLEOTIDE SEQUENCE [LARGE SCALE GENOMIC DNA]</scope>
    <source>
        <tissue evidence="3">Rhizome</tissue>
    </source>
</reference>
<dbReference type="InterPro" id="IPR009719">
    <property type="entry name" value="GIP1_N"/>
</dbReference>
<feature type="compositionally biased region" description="Polar residues" evidence="1">
    <location>
        <begin position="299"/>
        <end position="315"/>
    </location>
</feature>
<feature type="region of interest" description="Disordered" evidence="1">
    <location>
        <begin position="237"/>
        <end position="286"/>
    </location>
</feature>
<dbReference type="Pfam" id="PF06972">
    <property type="entry name" value="GIP1_N"/>
    <property type="match status" value="1"/>
</dbReference>
<dbReference type="PANTHER" id="PTHR46775">
    <property type="entry name" value="FLOCCULATION PROTEIN (DUF1296)"/>
    <property type="match status" value="1"/>
</dbReference>
<feature type="compositionally biased region" description="Polar residues" evidence="1">
    <location>
        <begin position="255"/>
        <end position="269"/>
    </location>
</feature>
<feature type="compositionally biased region" description="Low complexity" evidence="1">
    <location>
        <begin position="334"/>
        <end position="346"/>
    </location>
</feature>
<evidence type="ECO:0000313" key="4">
    <source>
        <dbReference type="Proteomes" id="UP000734854"/>
    </source>
</evidence>
<evidence type="ECO:0000313" key="3">
    <source>
        <dbReference type="EMBL" id="KAG6469659.1"/>
    </source>
</evidence>
<feature type="region of interest" description="Disordered" evidence="1">
    <location>
        <begin position="88"/>
        <end position="142"/>
    </location>
</feature>
<sequence length="1074" mass="115571">MSGGGARVSIPAGVRRTIQNIKEIAGNHSDEEIYAMLKECSMDPNETTQKLLLQGLSLLLALSPPPLSSISDSPFFCPDGSSGNGVINVREPAEPRWRPGMQGRGGRGGRGNYSSRSLPNDTTAGRNATSGKESGLNQGIDKAQMSISTTPDTENKPALSRSGLWIATLTTTLEIIMTGRLLSTVLHVQCVIMLTGEDWIEIPVSHYLLPFVFCNPVFSFFHCSVSGIVNGPSNIEHPVSSQGSNVSGVDGAPSEANSDAVTTKTTNPRLPSKDAKCGSAPGQLQRDMDQFSSNKLVMVPSTDTHTPSELGTTKQIKPHGSVTDEPVEKSQVASSSSGPLGSRPSSTYNNRFQHPSAPLANKEWKPKSVLANPAQASETNDTSEVPVVIEAVSQPLLTLSLTTPKGVSVNLAKKVEELKLSDRQHVIIPNHLQVPESERHGLSFGSFDANFEFNTVLTKDTTRDNIETPPYESSQETDETIEKHSLSNNATSSAAEEDDFSEHPQLSEQVTESYSVKEIVASNITSPEKEYNEANQEDNLAPESSQNVVLQSMPSYPPVGLVPQLGSHIASFEGSDSHARDMSRLPSFLWYHGSEFCALPKKWQDEPFSALVEVQQPYDPSTSYFNPFYRPSPDADGRISPFFASGASTRYNGNIALLPAQAGQASQENTNPIVLPTVGSTPLGTQASGTMQGSLAIPQQSVPVFRQPAGLHISHYSPNYIPYSQYFSPFYPPPPAVHHFLSSAAFPQQPLTGGMYPSPGAATPAAAAAVKYSLPQYKPGSNTGNSTIVGLPNVYGSYNSTQAGYTSVPAVSTGNSTTNEELGSSQFKENNVYISGQQSEGPPVWIPAPGRDMSSLQASSFYNIPQGQHMTFTPTQTGHGAFSGIYPPTPAVPNSVHPLLQQSQTVAGAVEMLAPPTGGRMKRDWSATTDRRHGLAVGSPDVRKKTKIIAEDGWPCRPKKLRLLIRLAGLPSVKALHATFSRAAASKGRKGKELENDQLKDFFLSEPYLLLSSMFSSALSLTLTLLQAGHGTSIPQQSQIEMLLNPPTGVFLAFHTQGRWIVLLLICIRNFKLH</sequence>
<dbReference type="GO" id="GO:0051082">
    <property type="term" value="F:unfolded protein binding"/>
    <property type="evidence" value="ECO:0007669"/>
    <property type="project" value="TreeGrafter"/>
</dbReference>
<evidence type="ECO:0000256" key="1">
    <source>
        <dbReference type="SAM" id="MobiDB-lite"/>
    </source>
</evidence>
<dbReference type="Proteomes" id="UP000734854">
    <property type="component" value="Unassembled WGS sequence"/>
</dbReference>
<protein>
    <recommendedName>
        <fullName evidence="2">GBF-interacting protein 1 N-terminal domain-containing protein</fullName>
    </recommendedName>
</protein>
<feature type="region of interest" description="Disordered" evidence="1">
    <location>
        <begin position="914"/>
        <end position="937"/>
    </location>
</feature>
<evidence type="ECO:0000259" key="2">
    <source>
        <dbReference type="Pfam" id="PF06972"/>
    </source>
</evidence>
<feature type="compositionally biased region" description="Gly residues" evidence="1">
    <location>
        <begin position="102"/>
        <end position="111"/>
    </location>
</feature>
<feature type="region of interest" description="Disordered" evidence="1">
    <location>
        <begin position="461"/>
        <end position="512"/>
    </location>
</feature>
<dbReference type="EMBL" id="JACMSC010000021">
    <property type="protein sequence ID" value="KAG6469659.1"/>
    <property type="molecule type" value="Genomic_DNA"/>
</dbReference>
<keyword evidence="4" id="KW-1185">Reference proteome</keyword>
<feature type="domain" description="GBF-interacting protein 1 N-terminal" evidence="2">
    <location>
        <begin position="10"/>
        <end position="54"/>
    </location>
</feature>
<dbReference type="InterPro" id="IPR009060">
    <property type="entry name" value="UBA-like_sf"/>
</dbReference>
<feature type="compositionally biased region" description="Basic and acidic residues" evidence="1">
    <location>
        <begin position="921"/>
        <end position="933"/>
    </location>
</feature>
<name>A0A8J5C7B2_ZINOF</name>
<dbReference type="PANTHER" id="PTHR46775:SF1">
    <property type="entry name" value="FLOCCULATION PROTEIN (DUF1296)"/>
    <property type="match status" value="1"/>
</dbReference>
<dbReference type="AlphaFoldDB" id="A0A8J5C7B2"/>
<comment type="caution">
    <text evidence="3">The sequence shown here is derived from an EMBL/GenBank/DDBJ whole genome shotgun (WGS) entry which is preliminary data.</text>
</comment>